<dbReference type="SUPFAM" id="SSF53335">
    <property type="entry name" value="S-adenosyl-L-methionine-dependent methyltransferases"/>
    <property type="match status" value="1"/>
</dbReference>
<dbReference type="eggNOG" id="COG2226">
    <property type="taxonomic scope" value="Bacteria"/>
</dbReference>
<keyword evidence="2" id="KW-0489">Methyltransferase</keyword>
<sequence>MVIKFLNADYYHAKVKSKLVIDFLKSRRAGESILDMGAGEMPFKKYCGHLNYTSQDFCQYEGKGDGRGLQTNTFDVKGIDIVCDIKQIPVPDGRYDNILCSEVLEHIENPLEGIQEMKRILKPGGKVIITVPGTSLLHFSPYHYYTGFKDNFFNLLLGKSGFDIDKITRVGTIYSVTALYLWYIADKFSKVIFPWRSSLFFKMLILGFSPCISLFLILDSIRILDTRTIEAGLLVIATKRHENSHGT</sequence>
<dbReference type="Proteomes" id="UP000002985">
    <property type="component" value="Unassembled WGS sequence"/>
</dbReference>
<feature type="transmembrane region" description="Helical" evidence="1">
    <location>
        <begin position="167"/>
        <end position="185"/>
    </location>
</feature>
<evidence type="ECO:0000256" key="1">
    <source>
        <dbReference type="SAM" id="Phobius"/>
    </source>
</evidence>
<gene>
    <name evidence="2" type="ORF">KSU1_C0011</name>
</gene>
<dbReference type="STRING" id="247490.KSU1_C0011"/>
<keyword evidence="1" id="KW-0472">Membrane</keyword>
<dbReference type="Pfam" id="PF13489">
    <property type="entry name" value="Methyltransf_23"/>
    <property type="match status" value="1"/>
</dbReference>
<comment type="caution">
    <text evidence="2">The sequence shown here is derived from an EMBL/GenBank/DDBJ whole genome shotgun (WGS) entry which is preliminary data.</text>
</comment>
<dbReference type="EMBL" id="BAFH01000003">
    <property type="protein sequence ID" value="GAB61607.1"/>
    <property type="molecule type" value="Genomic_DNA"/>
</dbReference>
<keyword evidence="3" id="KW-1185">Reference proteome</keyword>
<dbReference type="CDD" id="cd02440">
    <property type="entry name" value="AdoMet_MTases"/>
    <property type="match status" value="1"/>
</dbReference>
<dbReference type="OrthoDB" id="272052at2"/>
<protein>
    <submittedName>
        <fullName evidence="2">Putative methyltransferase</fullName>
    </submittedName>
</protein>
<evidence type="ECO:0000313" key="2">
    <source>
        <dbReference type="EMBL" id="GAB61607.1"/>
    </source>
</evidence>
<dbReference type="InterPro" id="IPR029063">
    <property type="entry name" value="SAM-dependent_MTases_sf"/>
</dbReference>
<reference evidence="2 3" key="1">
    <citation type="journal article" date="2012" name="FEBS Lett.">
        <title>Anammox organism KSU-1 expresses a NirK-type copper-containing nitrite reductase instead of a NirS-type with cytochrome cd1.</title>
        <authorList>
            <person name="Hira D."/>
            <person name="Toh H."/>
            <person name="Migita C.T."/>
            <person name="Okubo H."/>
            <person name="Nishiyama T."/>
            <person name="Hattori M."/>
            <person name="Furukawa K."/>
            <person name="Fujii T."/>
        </authorList>
    </citation>
    <scope>NUCLEOTIDE SEQUENCE [LARGE SCALE GENOMIC DNA]</scope>
</reference>
<keyword evidence="1" id="KW-0812">Transmembrane</keyword>
<evidence type="ECO:0000313" key="3">
    <source>
        <dbReference type="Proteomes" id="UP000002985"/>
    </source>
</evidence>
<dbReference type="AlphaFoldDB" id="I3IIR2"/>
<accession>I3IIR2</accession>
<keyword evidence="1" id="KW-1133">Transmembrane helix</keyword>
<dbReference type="GO" id="GO:0008168">
    <property type="term" value="F:methyltransferase activity"/>
    <property type="evidence" value="ECO:0007669"/>
    <property type="project" value="UniProtKB-KW"/>
</dbReference>
<dbReference type="GO" id="GO:0032259">
    <property type="term" value="P:methylation"/>
    <property type="evidence" value="ECO:0007669"/>
    <property type="project" value="UniProtKB-KW"/>
</dbReference>
<proteinExistence type="predicted"/>
<feature type="transmembrane region" description="Helical" evidence="1">
    <location>
        <begin position="197"/>
        <end position="218"/>
    </location>
</feature>
<dbReference type="Gene3D" id="3.40.50.150">
    <property type="entry name" value="Vaccinia Virus protein VP39"/>
    <property type="match status" value="1"/>
</dbReference>
<keyword evidence="2" id="KW-0808">Transferase</keyword>
<organism evidence="2 3">
    <name type="scientific">Candidatus Jettenia caeni</name>
    <dbReference type="NCBI Taxonomy" id="247490"/>
    <lineage>
        <taxon>Bacteria</taxon>
        <taxon>Pseudomonadati</taxon>
        <taxon>Planctomycetota</taxon>
        <taxon>Candidatus Brocadiia</taxon>
        <taxon>Candidatus Brocadiales</taxon>
        <taxon>Candidatus Brocadiaceae</taxon>
        <taxon>Candidatus Jettenia</taxon>
    </lineage>
</organism>
<name>I3IIR2_9BACT</name>